<gene>
    <name evidence="1" type="ORF">DY000_02017888</name>
</gene>
<name>A0ABQ7D7K1_BRACR</name>
<sequence length="74" mass="8012">MPLLTVLDIVTISIASIEVYLFEEDLIAVGTFHALSKVIIPVNAAGNTGLQPGIQTLHLSPKWFSVKALVVRIK</sequence>
<protein>
    <submittedName>
        <fullName evidence="1">Uncharacterized protein</fullName>
    </submittedName>
</protein>
<evidence type="ECO:0000313" key="2">
    <source>
        <dbReference type="Proteomes" id="UP000266723"/>
    </source>
</evidence>
<dbReference type="InterPro" id="IPR036852">
    <property type="entry name" value="Peptidase_S8/S53_dom_sf"/>
</dbReference>
<comment type="caution">
    <text evidence="1">The sequence shown here is derived from an EMBL/GenBank/DDBJ whole genome shotgun (WGS) entry which is preliminary data.</text>
</comment>
<dbReference type="Gene3D" id="3.40.50.200">
    <property type="entry name" value="Peptidase S8/S53 domain"/>
    <property type="match status" value="1"/>
</dbReference>
<dbReference type="Proteomes" id="UP000266723">
    <property type="component" value="Unassembled WGS sequence"/>
</dbReference>
<dbReference type="EMBL" id="QGKV02000759">
    <property type="protein sequence ID" value="KAF3568206.1"/>
    <property type="molecule type" value="Genomic_DNA"/>
</dbReference>
<organism evidence="1 2">
    <name type="scientific">Brassica cretica</name>
    <name type="common">Mustard</name>
    <dbReference type="NCBI Taxonomy" id="69181"/>
    <lineage>
        <taxon>Eukaryota</taxon>
        <taxon>Viridiplantae</taxon>
        <taxon>Streptophyta</taxon>
        <taxon>Embryophyta</taxon>
        <taxon>Tracheophyta</taxon>
        <taxon>Spermatophyta</taxon>
        <taxon>Magnoliopsida</taxon>
        <taxon>eudicotyledons</taxon>
        <taxon>Gunneridae</taxon>
        <taxon>Pentapetalae</taxon>
        <taxon>rosids</taxon>
        <taxon>malvids</taxon>
        <taxon>Brassicales</taxon>
        <taxon>Brassicaceae</taxon>
        <taxon>Brassiceae</taxon>
        <taxon>Brassica</taxon>
    </lineage>
</organism>
<proteinExistence type="predicted"/>
<reference evidence="1 2" key="1">
    <citation type="journal article" date="2020" name="BMC Genomics">
        <title>Intraspecific diversification of the crop wild relative Brassica cretica Lam. using demographic model selection.</title>
        <authorList>
            <person name="Kioukis A."/>
            <person name="Michalopoulou V.A."/>
            <person name="Briers L."/>
            <person name="Pirintsos S."/>
            <person name="Studholme D.J."/>
            <person name="Pavlidis P."/>
            <person name="Sarris P.F."/>
        </authorList>
    </citation>
    <scope>NUCLEOTIDE SEQUENCE [LARGE SCALE GENOMIC DNA]</scope>
    <source>
        <strain evidence="2">cv. PFS-1207/04</strain>
    </source>
</reference>
<keyword evidence="2" id="KW-1185">Reference proteome</keyword>
<evidence type="ECO:0000313" key="1">
    <source>
        <dbReference type="EMBL" id="KAF3568206.1"/>
    </source>
</evidence>
<accession>A0ABQ7D7K1</accession>